<keyword evidence="1" id="KW-0472">Membrane</keyword>
<evidence type="ECO:0000313" key="2">
    <source>
        <dbReference type="EMBL" id="EEF13354.1"/>
    </source>
</evidence>
<feature type="transmembrane region" description="Helical" evidence="1">
    <location>
        <begin position="12"/>
        <end position="29"/>
    </location>
</feature>
<gene>
    <name evidence="2" type="ORF">CAMRE0001_2578</name>
</gene>
<sequence>MFYFDMQILNPYVYLFGLIYFKLYILYLIKFKDIVYR</sequence>
<evidence type="ECO:0000313" key="3">
    <source>
        <dbReference type="Proteomes" id="UP000003082"/>
    </source>
</evidence>
<organism evidence="2 3">
    <name type="scientific">Campylobacter rectus RM3267</name>
    <dbReference type="NCBI Taxonomy" id="553218"/>
    <lineage>
        <taxon>Bacteria</taxon>
        <taxon>Pseudomonadati</taxon>
        <taxon>Campylobacterota</taxon>
        <taxon>Epsilonproteobacteria</taxon>
        <taxon>Campylobacterales</taxon>
        <taxon>Campylobacteraceae</taxon>
        <taxon>Campylobacter</taxon>
    </lineage>
</organism>
<keyword evidence="1" id="KW-0812">Transmembrane</keyword>
<dbReference type="AlphaFoldDB" id="B9D3W0"/>
<dbReference type="Proteomes" id="UP000003082">
    <property type="component" value="Unassembled WGS sequence"/>
</dbReference>
<dbReference type="EMBL" id="ACFU01000022">
    <property type="protein sequence ID" value="EEF13354.1"/>
    <property type="molecule type" value="Genomic_DNA"/>
</dbReference>
<keyword evidence="1" id="KW-1133">Transmembrane helix</keyword>
<proteinExistence type="predicted"/>
<protein>
    <submittedName>
        <fullName evidence="2">Uncharacterized protein</fullName>
    </submittedName>
</protein>
<comment type="caution">
    <text evidence="2">The sequence shown here is derived from an EMBL/GenBank/DDBJ whole genome shotgun (WGS) entry which is preliminary data.</text>
</comment>
<name>B9D3W0_CAMRE</name>
<reference evidence="2 3" key="1">
    <citation type="submission" date="2008-08" db="EMBL/GenBank/DDBJ databases">
        <authorList>
            <person name="Madupu R."/>
            <person name="Durkin A.S."/>
            <person name="Torralba M."/>
            <person name="Methe B."/>
            <person name="Sutton G.G."/>
            <person name="Strausberg R.L."/>
            <person name="Nelson K.E."/>
        </authorList>
    </citation>
    <scope>NUCLEOTIDE SEQUENCE [LARGE SCALE GENOMIC DNA]</scope>
    <source>
        <strain evidence="2 3">RM3267</strain>
    </source>
</reference>
<evidence type="ECO:0000256" key="1">
    <source>
        <dbReference type="SAM" id="Phobius"/>
    </source>
</evidence>
<keyword evidence="3" id="KW-1185">Reference proteome</keyword>
<accession>B9D3W0</accession>